<protein>
    <submittedName>
        <fullName evidence="8">WD-repeat protein</fullName>
    </submittedName>
</protein>
<feature type="compositionally biased region" description="Basic residues" evidence="7">
    <location>
        <begin position="1"/>
        <end position="11"/>
    </location>
</feature>
<dbReference type="EMBL" id="JAODAN010000004">
    <property type="protein sequence ID" value="KAK1924552.1"/>
    <property type="molecule type" value="Genomic_DNA"/>
</dbReference>
<dbReference type="Pfam" id="PF00400">
    <property type="entry name" value="WD40"/>
    <property type="match status" value="1"/>
</dbReference>
<evidence type="ECO:0000256" key="7">
    <source>
        <dbReference type="SAM" id="MobiDB-lite"/>
    </source>
</evidence>
<dbReference type="SMART" id="SM00320">
    <property type="entry name" value="WD40"/>
    <property type="match status" value="6"/>
</dbReference>
<dbReference type="InterPro" id="IPR045161">
    <property type="entry name" value="Utp18"/>
</dbReference>
<comment type="similarity">
    <text evidence="6">Belongs to the WD repeat UTP18 family.</text>
</comment>
<dbReference type="GO" id="GO:0032040">
    <property type="term" value="C:small-subunit processome"/>
    <property type="evidence" value="ECO:0007669"/>
    <property type="project" value="TreeGrafter"/>
</dbReference>
<dbReference type="PANTHER" id="PTHR18359">
    <property type="entry name" value="WD-REPEAT PROTEIN-RELATED"/>
    <property type="match status" value="1"/>
</dbReference>
<accession>A0AAD9FR44</accession>
<dbReference type="FunFam" id="2.130.10.10:FF:000908">
    <property type="entry name" value="U3 small nucleolar RNA-associated protein 18"/>
    <property type="match status" value="1"/>
</dbReference>
<feature type="compositionally biased region" description="Acidic residues" evidence="7">
    <location>
        <begin position="59"/>
        <end position="77"/>
    </location>
</feature>
<dbReference type="Gene3D" id="2.130.10.10">
    <property type="entry name" value="YVTN repeat-like/Quinoprotein amine dehydrogenase"/>
    <property type="match status" value="1"/>
</dbReference>
<reference evidence="8" key="1">
    <citation type="submission" date="2023-02" db="EMBL/GenBank/DDBJ databases">
        <title>Identification and recombinant expression of a fungal hydrolase from Papiliotrema laurentii that hydrolyzes apple cutin and clears colloidal polyester polyurethane.</title>
        <authorList>
            <consortium name="DOE Joint Genome Institute"/>
            <person name="Roman V.A."/>
            <person name="Bojanowski C."/>
            <person name="Crable B.R."/>
            <person name="Wagner D.N."/>
            <person name="Hung C.S."/>
            <person name="Nadeau L.J."/>
            <person name="Schratz L."/>
            <person name="Haridas S."/>
            <person name="Pangilinan J."/>
            <person name="Lipzen A."/>
            <person name="Na H."/>
            <person name="Yan M."/>
            <person name="Ng V."/>
            <person name="Grigoriev I.V."/>
            <person name="Spatafora J.W."/>
            <person name="Barlow D."/>
            <person name="Biffinger J."/>
            <person name="Kelley-Loughnane N."/>
            <person name="Varaljay V.A."/>
            <person name="Crookes-Goodson W.J."/>
        </authorList>
    </citation>
    <scope>NUCLEOTIDE SEQUENCE</scope>
    <source>
        <strain evidence="8">5307AH</strain>
    </source>
</reference>
<evidence type="ECO:0000256" key="2">
    <source>
        <dbReference type="ARBA" id="ARBA00022552"/>
    </source>
</evidence>
<evidence type="ECO:0000256" key="1">
    <source>
        <dbReference type="ARBA" id="ARBA00004604"/>
    </source>
</evidence>
<keyword evidence="5" id="KW-0539">Nucleus</keyword>
<sequence>MGRSGKNRKQVHGGDVVDPRKTRAHDWEKDEEEVDLEAKLFGASRVKKTKMGKGRTVAEEEQADGELAELDDDDLFEVDAPVMDMPSEDEEEGGDHEEIDFAVDLEGEDAEEGEESDEGDEESDEEESDASEESDAESTASSSSSASGASIAFADDSAAAAGHSGEQKKRKRKGVDEDAEPELEFPSDMEDELPSGTKAKGKGKASGVWSDPSDELVRVDLEANRLLKKLGRGKGDPNVNGAELEKRLREQFETLHPRPAWAANRITAGTPSLRLLLSSTKSFIAPESHQPLPSGNLELQRVLNANHQNPTVGRRTAQGAGKGVVDVAWHPNPKVGVMAVAGGDRRVRFFNIDGHTNPTLLTIHLPALPLTKTTFHPSGSSLLLAGSRPYYYTYDLASARCIRSPRNLFGSVITPSTPNSLTRHAFSPDGSMLAVAGRRGAVSILDWSGVGVGAVIAELKSGRGGAVVAMTWSRDSKELSVLGGRDAAEVEVWDVAERQVVRKWRDDRAFGGTTMQVSDDGQYTAIGSSTGIVNLYSSSSLSTPVSDASQHILPTPYKSLEHLTTPIASTAFHPTSEMLITASNTRKNQLRTYHLPSGSAFANWPTKTTPLGRVTNVSFSSGGEYLATGNERGLVLLYSIKHYSRS</sequence>
<comment type="subcellular location">
    <subcellularLocation>
        <location evidence="1">Nucleus</location>
        <location evidence="1">Nucleolus</location>
    </subcellularLocation>
</comment>
<evidence type="ECO:0000256" key="4">
    <source>
        <dbReference type="ARBA" id="ARBA00022737"/>
    </source>
</evidence>
<keyword evidence="2" id="KW-0698">rRNA processing</keyword>
<keyword evidence="4" id="KW-0677">Repeat</keyword>
<comment type="caution">
    <text evidence="8">The sequence shown here is derived from an EMBL/GenBank/DDBJ whole genome shotgun (WGS) entry which is preliminary data.</text>
</comment>
<evidence type="ECO:0000313" key="8">
    <source>
        <dbReference type="EMBL" id="KAK1924552.1"/>
    </source>
</evidence>
<dbReference type="AlphaFoldDB" id="A0AAD9FR44"/>
<dbReference type="InterPro" id="IPR015943">
    <property type="entry name" value="WD40/YVTN_repeat-like_dom_sf"/>
</dbReference>
<evidence type="ECO:0000256" key="5">
    <source>
        <dbReference type="ARBA" id="ARBA00023242"/>
    </source>
</evidence>
<dbReference type="Proteomes" id="UP001182556">
    <property type="component" value="Unassembled WGS sequence"/>
</dbReference>
<dbReference type="InterPro" id="IPR001680">
    <property type="entry name" value="WD40_rpt"/>
</dbReference>
<keyword evidence="3" id="KW-0853">WD repeat</keyword>
<feature type="compositionally biased region" description="Basic and acidic residues" evidence="7">
    <location>
        <begin position="15"/>
        <end position="28"/>
    </location>
</feature>
<feature type="region of interest" description="Disordered" evidence="7">
    <location>
        <begin position="48"/>
        <end position="211"/>
    </location>
</feature>
<feature type="compositionally biased region" description="Acidic residues" evidence="7">
    <location>
        <begin position="177"/>
        <end position="193"/>
    </location>
</feature>
<dbReference type="GO" id="GO:0034388">
    <property type="term" value="C:Pwp2p-containing subcomplex of 90S preribosome"/>
    <property type="evidence" value="ECO:0007669"/>
    <property type="project" value="TreeGrafter"/>
</dbReference>
<dbReference type="InterPro" id="IPR036322">
    <property type="entry name" value="WD40_repeat_dom_sf"/>
</dbReference>
<proteinExistence type="inferred from homology"/>
<keyword evidence="9" id="KW-1185">Reference proteome</keyword>
<feature type="region of interest" description="Disordered" evidence="7">
    <location>
        <begin position="1"/>
        <end position="34"/>
    </location>
</feature>
<organism evidence="8 9">
    <name type="scientific">Papiliotrema laurentii</name>
    <name type="common">Cryptococcus laurentii</name>
    <dbReference type="NCBI Taxonomy" id="5418"/>
    <lineage>
        <taxon>Eukaryota</taxon>
        <taxon>Fungi</taxon>
        <taxon>Dikarya</taxon>
        <taxon>Basidiomycota</taxon>
        <taxon>Agaricomycotina</taxon>
        <taxon>Tremellomycetes</taxon>
        <taxon>Tremellales</taxon>
        <taxon>Rhynchogastremaceae</taxon>
        <taxon>Papiliotrema</taxon>
    </lineage>
</organism>
<evidence type="ECO:0000313" key="9">
    <source>
        <dbReference type="Proteomes" id="UP001182556"/>
    </source>
</evidence>
<evidence type="ECO:0000256" key="6">
    <source>
        <dbReference type="ARBA" id="ARBA00025767"/>
    </source>
</evidence>
<dbReference type="PANTHER" id="PTHR18359:SF0">
    <property type="entry name" value="U3 SMALL NUCLEOLAR RNA-ASSOCIATED PROTEIN 18 HOMOLOG"/>
    <property type="match status" value="1"/>
</dbReference>
<evidence type="ECO:0000256" key="3">
    <source>
        <dbReference type="ARBA" id="ARBA00022574"/>
    </source>
</evidence>
<feature type="compositionally biased region" description="Acidic residues" evidence="7">
    <location>
        <begin position="86"/>
        <end position="136"/>
    </location>
</feature>
<name>A0AAD9FR44_PAPLA</name>
<gene>
    <name evidence="8" type="ORF">DB88DRAFT_485898</name>
</gene>
<dbReference type="GO" id="GO:0006364">
    <property type="term" value="P:rRNA processing"/>
    <property type="evidence" value="ECO:0007669"/>
    <property type="project" value="UniProtKB-KW"/>
</dbReference>
<dbReference type="SUPFAM" id="SSF50978">
    <property type="entry name" value="WD40 repeat-like"/>
    <property type="match status" value="1"/>
</dbReference>
<feature type="compositionally biased region" description="Low complexity" evidence="7">
    <location>
        <begin position="137"/>
        <end position="164"/>
    </location>
</feature>